<sequence>MDKMRMDCLLGVDALEKFKVKLDMEDKIIKINDEEYSWKENDEDYNVFDVFGHPTVILKINLATFKNQI</sequence>
<dbReference type="Proteomes" id="UP001353858">
    <property type="component" value="Unassembled WGS sequence"/>
</dbReference>
<name>A0AAN7SKE7_9COLE</name>
<keyword evidence="2" id="KW-1185">Reference proteome</keyword>
<dbReference type="EMBL" id="JARPUR010000001">
    <property type="protein sequence ID" value="KAK4886607.1"/>
    <property type="molecule type" value="Genomic_DNA"/>
</dbReference>
<evidence type="ECO:0000313" key="2">
    <source>
        <dbReference type="Proteomes" id="UP001353858"/>
    </source>
</evidence>
<protein>
    <submittedName>
        <fullName evidence="1">Uncharacterized protein</fullName>
    </submittedName>
</protein>
<dbReference type="Gene3D" id="2.40.70.10">
    <property type="entry name" value="Acid Proteases"/>
    <property type="match status" value="1"/>
</dbReference>
<dbReference type="InterPro" id="IPR021109">
    <property type="entry name" value="Peptidase_aspartic_dom_sf"/>
</dbReference>
<gene>
    <name evidence="1" type="ORF">RN001_002878</name>
</gene>
<reference evidence="2" key="1">
    <citation type="submission" date="2023-01" db="EMBL/GenBank/DDBJ databases">
        <title>Key to firefly adult light organ development and bioluminescence: homeobox transcription factors regulate luciferase expression and transportation to peroxisome.</title>
        <authorList>
            <person name="Fu X."/>
        </authorList>
    </citation>
    <scope>NUCLEOTIDE SEQUENCE [LARGE SCALE GENOMIC DNA]</scope>
</reference>
<dbReference type="AlphaFoldDB" id="A0AAN7SKE7"/>
<evidence type="ECO:0000313" key="1">
    <source>
        <dbReference type="EMBL" id="KAK4886607.1"/>
    </source>
</evidence>
<comment type="caution">
    <text evidence="1">The sequence shown here is derived from an EMBL/GenBank/DDBJ whole genome shotgun (WGS) entry which is preliminary data.</text>
</comment>
<proteinExistence type="predicted"/>
<accession>A0AAN7SKE7</accession>
<organism evidence="1 2">
    <name type="scientific">Aquatica leii</name>
    <dbReference type="NCBI Taxonomy" id="1421715"/>
    <lineage>
        <taxon>Eukaryota</taxon>
        <taxon>Metazoa</taxon>
        <taxon>Ecdysozoa</taxon>
        <taxon>Arthropoda</taxon>
        <taxon>Hexapoda</taxon>
        <taxon>Insecta</taxon>
        <taxon>Pterygota</taxon>
        <taxon>Neoptera</taxon>
        <taxon>Endopterygota</taxon>
        <taxon>Coleoptera</taxon>
        <taxon>Polyphaga</taxon>
        <taxon>Elateriformia</taxon>
        <taxon>Elateroidea</taxon>
        <taxon>Lampyridae</taxon>
        <taxon>Luciolinae</taxon>
        <taxon>Aquatica</taxon>
    </lineage>
</organism>